<name>A0A9X9S258_METOG</name>
<dbReference type="GeneID" id="76835084"/>
<keyword evidence="1" id="KW-0472">Membrane</keyword>
<evidence type="ECO:0000313" key="2">
    <source>
        <dbReference type="EMBL" id="WAI00419.1"/>
    </source>
</evidence>
<dbReference type="RefSeq" id="WP_268185618.1">
    <property type="nucleotide sequence ID" value="NZ_CP113361.1"/>
</dbReference>
<reference evidence="2" key="1">
    <citation type="submission" date="2022-11" db="EMBL/GenBank/DDBJ databases">
        <title>Complete genome sequence of Methanogenium organophilum DSM 3596.</title>
        <authorList>
            <person name="Chen S.-C."/>
            <person name="Lai S.-J."/>
            <person name="You Y.-T."/>
        </authorList>
    </citation>
    <scope>NUCLEOTIDE SEQUENCE</scope>
    <source>
        <strain evidence="2">DSM 3596</strain>
    </source>
</reference>
<dbReference type="EMBL" id="CP113361">
    <property type="protein sequence ID" value="WAI00419.1"/>
    <property type="molecule type" value="Genomic_DNA"/>
</dbReference>
<evidence type="ECO:0000256" key="1">
    <source>
        <dbReference type="SAM" id="Phobius"/>
    </source>
</evidence>
<keyword evidence="3" id="KW-1185">Reference proteome</keyword>
<protein>
    <submittedName>
        <fullName evidence="2">Uncharacterized protein</fullName>
    </submittedName>
</protein>
<feature type="transmembrane region" description="Helical" evidence="1">
    <location>
        <begin position="12"/>
        <end position="35"/>
    </location>
</feature>
<sequence>METLNDEGQWIVMMGFLVAIGMFVLAIIVSQAPLVGQTTAESVMEFPKNEIQDIRGKLVSMGSTLPGDPNPNILQNRFRGDIALLSMSRNNAITNYSIDGSYWVENGTYSDIFYNYHQIDIHYNNGVTEYSESLLLPQWDPKGV</sequence>
<keyword evidence="1" id="KW-0812">Transmembrane</keyword>
<accession>A0A9X9S258</accession>
<dbReference type="AlphaFoldDB" id="A0A9X9S258"/>
<evidence type="ECO:0000313" key="3">
    <source>
        <dbReference type="Proteomes" id="UP001163096"/>
    </source>
</evidence>
<dbReference type="KEGG" id="mou:OU421_08240"/>
<dbReference type="Proteomes" id="UP001163096">
    <property type="component" value="Chromosome"/>
</dbReference>
<keyword evidence="1" id="KW-1133">Transmembrane helix</keyword>
<proteinExistence type="predicted"/>
<gene>
    <name evidence="2" type="ORF">OU421_08240</name>
</gene>
<organism evidence="2 3">
    <name type="scientific">Methanogenium organophilum</name>
    <dbReference type="NCBI Taxonomy" id="2199"/>
    <lineage>
        <taxon>Archaea</taxon>
        <taxon>Methanobacteriati</taxon>
        <taxon>Methanobacteriota</taxon>
        <taxon>Stenosarchaea group</taxon>
        <taxon>Methanomicrobia</taxon>
        <taxon>Methanomicrobiales</taxon>
        <taxon>Methanomicrobiaceae</taxon>
        <taxon>Methanogenium</taxon>
    </lineage>
</organism>